<dbReference type="EMBL" id="PXYH01000014">
    <property type="protein sequence ID" value="PSJ41105.1"/>
    <property type="molecule type" value="Genomic_DNA"/>
</dbReference>
<name>A0A2P7QT23_9GAMM</name>
<comment type="caution">
    <text evidence="1">The sequence shown here is derived from an EMBL/GenBank/DDBJ whole genome shotgun (WGS) entry which is preliminary data.</text>
</comment>
<dbReference type="AlphaFoldDB" id="A0A2P7QT23"/>
<proteinExistence type="predicted"/>
<gene>
    <name evidence="1" type="ORF">C7I36_11035</name>
</gene>
<dbReference type="OrthoDB" id="5600578at2"/>
<dbReference type="RefSeq" id="WP_106453767.1">
    <property type="nucleotide sequence ID" value="NZ_PXYH01000014.1"/>
</dbReference>
<evidence type="ECO:0000313" key="1">
    <source>
        <dbReference type="EMBL" id="PSJ41105.1"/>
    </source>
</evidence>
<reference evidence="1 2" key="1">
    <citation type="submission" date="2018-03" db="EMBL/GenBank/DDBJ databases">
        <title>The draft genome of Zobellella taiwanensis JCM 13381.</title>
        <authorList>
            <person name="Liu L."/>
            <person name="Li L."/>
            <person name="Wang T."/>
            <person name="Zhang X."/>
            <person name="Liang L."/>
        </authorList>
    </citation>
    <scope>NUCLEOTIDE SEQUENCE [LARGE SCALE GENOMIC DNA]</scope>
    <source>
        <strain evidence="1 2">JCM 13381</strain>
    </source>
</reference>
<sequence>MAIPVILPNVAPNLAQPTTEAAQADNIRRPVIPVIKAVQPYVAIRQRDKDRDRSRREAAFEAWLGVHNGVCWVGANPAMSRRMNVIARRYHAQAGQAGGELDVEA</sequence>
<organism evidence="1 2">
    <name type="scientific">Zobellella taiwanensis</name>
    <dbReference type="NCBI Taxonomy" id="347535"/>
    <lineage>
        <taxon>Bacteria</taxon>
        <taxon>Pseudomonadati</taxon>
        <taxon>Pseudomonadota</taxon>
        <taxon>Gammaproteobacteria</taxon>
        <taxon>Aeromonadales</taxon>
        <taxon>Aeromonadaceae</taxon>
        <taxon>Zobellella</taxon>
    </lineage>
</organism>
<evidence type="ECO:0000313" key="2">
    <source>
        <dbReference type="Proteomes" id="UP000242181"/>
    </source>
</evidence>
<protein>
    <submittedName>
        <fullName evidence="1">Uncharacterized protein</fullName>
    </submittedName>
</protein>
<keyword evidence="2" id="KW-1185">Reference proteome</keyword>
<accession>A0A2P7QT23</accession>
<dbReference type="Proteomes" id="UP000242181">
    <property type="component" value="Unassembled WGS sequence"/>
</dbReference>